<reference evidence="4" key="1">
    <citation type="journal article" date="2019" name="Int. J. Syst. Evol. Microbiol.">
        <title>The Global Catalogue of Microorganisms (GCM) 10K type strain sequencing project: providing services to taxonomists for standard genome sequencing and annotation.</title>
        <authorList>
            <consortium name="The Broad Institute Genomics Platform"/>
            <consortium name="The Broad Institute Genome Sequencing Center for Infectious Disease"/>
            <person name="Wu L."/>
            <person name="Ma J."/>
        </authorList>
    </citation>
    <scope>NUCLEOTIDE SEQUENCE [LARGE SCALE GENOMIC DNA]</scope>
    <source>
        <strain evidence="4">KCTC 42644</strain>
    </source>
</reference>
<evidence type="ECO:0000259" key="2">
    <source>
        <dbReference type="SMART" id="SM00829"/>
    </source>
</evidence>
<organism evidence="3 4">
    <name type="scientific">Sphingoaurantiacus capsulatus</name>
    <dbReference type="NCBI Taxonomy" id="1771310"/>
    <lineage>
        <taxon>Bacteria</taxon>
        <taxon>Pseudomonadati</taxon>
        <taxon>Pseudomonadota</taxon>
        <taxon>Alphaproteobacteria</taxon>
        <taxon>Sphingomonadales</taxon>
        <taxon>Sphingosinicellaceae</taxon>
        <taxon>Sphingoaurantiacus</taxon>
    </lineage>
</organism>
<dbReference type="EMBL" id="JBHRXV010000007">
    <property type="protein sequence ID" value="MFC3712795.1"/>
    <property type="molecule type" value="Genomic_DNA"/>
</dbReference>
<dbReference type="Pfam" id="PF00107">
    <property type="entry name" value="ADH_zinc_N"/>
    <property type="match status" value="1"/>
</dbReference>
<dbReference type="Gene3D" id="3.90.180.10">
    <property type="entry name" value="Medium-chain alcohol dehydrogenases, catalytic domain"/>
    <property type="match status" value="1"/>
</dbReference>
<dbReference type="PANTHER" id="PTHR43205">
    <property type="entry name" value="PROSTAGLANDIN REDUCTASE"/>
    <property type="match status" value="1"/>
</dbReference>
<dbReference type="InterPro" id="IPR013149">
    <property type="entry name" value="ADH-like_C"/>
</dbReference>
<dbReference type="CDD" id="cd05288">
    <property type="entry name" value="PGDH"/>
    <property type="match status" value="1"/>
</dbReference>
<dbReference type="InterPro" id="IPR045010">
    <property type="entry name" value="MDR_fam"/>
</dbReference>
<accession>A0ABV7X9H9</accession>
<sequence>MAENRRVLLVARPQGMLRAEDFSIAVEPLPALADGQFLVRNHYASLDPAMRGWMDDVPSYLPPIPLGATVRAGTIGVVVESRTLDYPVGQWVGGLNGLEDYSVGAEGGTTRKFDASRLAKVTNYLSILGGVGLTAYFGFLEECQPQPGQTLLVSGAAGAVGSLVGQLGKLHGCRVIGIAGGAAKCAKLIDRYGFDAAIDYRGKDVAALSAAIRAAAPDGVDMVFENVGSDILDAALLNLRRNARVALCGLISEYNSEQRIGARNLWSLIVHHAQIRGVLATEFLPRFPEAREQLEAWLTEGKLTIDEHIEEGLENAYPAFMRLFDGSNQGKMILKIA</sequence>
<dbReference type="Proteomes" id="UP001595615">
    <property type="component" value="Unassembled WGS sequence"/>
</dbReference>
<gene>
    <name evidence="3" type="ORF">ACFOMD_09455</name>
</gene>
<dbReference type="InterPro" id="IPR020843">
    <property type="entry name" value="ER"/>
</dbReference>
<protein>
    <submittedName>
        <fullName evidence="3">NADP-dependent oxidoreductase</fullName>
        <ecNumber evidence="3">1.-.-.-</ecNumber>
    </submittedName>
</protein>
<dbReference type="SUPFAM" id="SSF50129">
    <property type="entry name" value="GroES-like"/>
    <property type="match status" value="1"/>
</dbReference>
<dbReference type="InterPro" id="IPR011032">
    <property type="entry name" value="GroES-like_sf"/>
</dbReference>
<dbReference type="Gene3D" id="3.40.50.720">
    <property type="entry name" value="NAD(P)-binding Rossmann-like Domain"/>
    <property type="match status" value="1"/>
</dbReference>
<evidence type="ECO:0000313" key="4">
    <source>
        <dbReference type="Proteomes" id="UP001595615"/>
    </source>
</evidence>
<dbReference type="EC" id="1.-.-.-" evidence="3"/>
<dbReference type="RefSeq" id="WP_380860376.1">
    <property type="nucleotide sequence ID" value="NZ_JBHRXV010000007.1"/>
</dbReference>
<dbReference type="SMART" id="SM00829">
    <property type="entry name" value="PKS_ER"/>
    <property type="match status" value="1"/>
</dbReference>
<feature type="domain" description="Enoyl reductase (ER)" evidence="2">
    <location>
        <begin position="15"/>
        <end position="334"/>
    </location>
</feature>
<dbReference type="InterPro" id="IPR036291">
    <property type="entry name" value="NAD(P)-bd_dom_sf"/>
</dbReference>
<keyword evidence="1 3" id="KW-0560">Oxidoreductase</keyword>
<proteinExistence type="predicted"/>
<dbReference type="SUPFAM" id="SSF51735">
    <property type="entry name" value="NAD(P)-binding Rossmann-fold domains"/>
    <property type="match status" value="1"/>
</dbReference>
<dbReference type="Pfam" id="PF16884">
    <property type="entry name" value="ADH_N_2"/>
    <property type="match status" value="1"/>
</dbReference>
<comment type="caution">
    <text evidence="3">The sequence shown here is derived from an EMBL/GenBank/DDBJ whole genome shotgun (WGS) entry which is preliminary data.</text>
</comment>
<name>A0ABV7X9H9_9SPHN</name>
<dbReference type="GO" id="GO:0016491">
    <property type="term" value="F:oxidoreductase activity"/>
    <property type="evidence" value="ECO:0007669"/>
    <property type="project" value="UniProtKB-KW"/>
</dbReference>
<evidence type="ECO:0000256" key="1">
    <source>
        <dbReference type="ARBA" id="ARBA00023002"/>
    </source>
</evidence>
<evidence type="ECO:0000313" key="3">
    <source>
        <dbReference type="EMBL" id="MFC3712795.1"/>
    </source>
</evidence>
<keyword evidence="4" id="KW-1185">Reference proteome</keyword>
<dbReference type="InterPro" id="IPR041694">
    <property type="entry name" value="ADH_N_2"/>
</dbReference>
<dbReference type="PANTHER" id="PTHR43205:SF7">
    <property type="entry name" value="PROSTAGLANDIN REDUCTASE 1"/>
    <property type="match status" value="1"/>
</dbReference>